<evidence type="ECO:0000313" key="3">
    <source>
        <dbReference type="EMBL" id="KAF6754019.1"/>
    </source>
</evidence>
<evidence type="ECO:0000259" key="2">
    <source>
        <dbReference type="Pfam" id="PF20151"/>
    </source>
</evidence>
<sequence length="342" mass="38412">MNMVRQESEAPSSQEEFMAVMVKALVIVKTQQYISLTTRMVFIYHYFHTLPMEVDKIWSGEWKMGKILFLLTTYSVLARIFTELPVRIPIQQMTAQSCWNYNLFNQLLSFVVLYAPAGSILLTLHALLGAKRKHLLIITTLYTAFMIFAAIMMALGIADVTAQPPDPPASAIFSCMFQQRTILPNTILTWGNVIREGTVLAFGAVVMYRRYREQNDFLIRTIRRDGALYLTTAFVLGVIAAGMRTPGATSDKYAVIMELRAIAYPILANRLLINLRDHPDYSTRTAISAILFEHTIHVPSEHNEEEIGGQPVLLEEVDSDPPNTALATGVEGRAPLSARRVV</sequence>
<keyword evidence="1" id="KW-0812">Transmembrane</keyword>
<feature type="transmembrane region" description="Helical" evidence="1">
    <location>
        <begin position="228"/>
        <end position="247"/>
    </location>
</feature>
<dbReference type="EMBL" id="JACGCI010000036">
    <property type="protein sequence ID" value="KAF6754019.1"/>
    <property type="molecule type" value="Genomic_DNA"/>
</dbReference>
<organism evidence="3 4">
    <name type="scientific">Ephemerocybe angulata</name>
    <dbReference type="NCBI Taxonomy" id="980116"/>
    <lineage>
        <taxon>Eukaryota</taxon>
        <taxon>Fungi</taxon>
        <taxon>Dikarya</taxon>
        <taxon>Basidiomycota</taxon>
        <taxon>Agaricomycotina</taxon>
        <taxon>Agaricomycetes</taxon>
        <taxon>Agaricomycetidae</taxon>
        <taxon>Agaricales</taxon>
        <taxon>Agaricineae</taxon>
        <taxon>Psathyrellaceae</taxon>
        <taxon>Ephemerocybe</taxon>
    </lineage>
</organism>
<evidence type="ECO:0000313" key="4">
    <source>
        <dbReference type="Proteomes" id="UP000521943"/>
    </source>
</evidence>
<accession>A0A8H6HWW6</accession>
<proteinExistence type="predicted"/>
<keyword evidence="1" id="KW-1133">Transmembrane helix</keyword>
<feature type="domain" description="DUF6533" evidence="2">
    <location>
        <begin position="40"/>
        <end position="77"/>
    </location>
</feature>
<comment type="caution">
    <text evidence="3">The sequence shown here is derived from an EMBL/GenBank/DDBJ whole genome shotgun (WGS) entry which is preliminary data.</text>
</comment>
<feature type="transmembrane region" description="Helical" evidence="1">
    <location>
        <begin position="187"/>
        <end position="208"/>
    </location>
</feature>
<dbReference type="InterPro" id="IPR045340">
    <property type="entry name" value="DUF6533"/>
</dbReference>
<dbReference type="Pfam" id="PF20151">
    <property type="entry name" value="DUF6533"/>
    <property type="match status" value="1"/>
</dbReference>
<protein>
    <recommendedName>
        <fullName evidence="2">DUF6533 domain-containing protein</fullName>
    </recommendedName>
</protein>
<gene>
    <name evidence="3" type="ORF">DFP72DRAFT_900197</name>
</gene>
<feature type="transmembrane region" description="Helical" evidence="1">
    <location>
        <begin position="106"/>
        <end position="128"/>
    </location>
</feature>
<dbReference type="AlphaFoldDB" id="A0A8H6HWW6"/>
<name>A0A8H6HWW6_9AGAR</name>
<feature type="transmembrane region" description="Helical" evidence="1">
    <location>
        <begin position="135"/>
        <end position="158"/>
    </location>
</feature>
<keyword evidence="4" id="KW-1185">Reference proteome</keyword>
<dbReference type="OrthoDB" id="2895638at2759"/>
<keyword evidence="1" id="KW-0472">Membrane</keyword>
<evidence type="ECO:0000256" key="1">
    <source>
        <dbReference type="SAM" id="Phobius"/>
    </source>
</evidence>
<feature type="transmembrane region" description="Helical" evidence="1">
    <location>
        <begin position="67"/>
        <end position="86"/>
    </location>
</feature>
<dbReference type="Proteomes" id="UP000521943">
    <property type="component" value="Unassembled WGS sequence"/>
</dbReference>
<reference evidence="3 4" key="1">
    <citation type="submission" date="2020-07" db="EMBL/GenBank/DDBJ databases">
        <title>Comparative genomics of pyrophilous fungi reveals a link between fire events and developmental genes.</title>
        <authorList>
            <consortium name="DOE Joint Genome Institute"/>
            <person name="Steindorff A.S."/>
            <person name="Carver A."/>
            <person name="Calhoun S."/>
            <person name="Stillman K."/>
            <person name="Liu H."/>
            <person name="Lipzen A."/>
            <person name="Pangilinan J."/>
            <person name="Labutti K."/>
            <person name="Bruns T.D."/>
            <person name="Grigoriev I.V."/>
        </authorList>
    </citation>
    <scope>NUCLEOTIDE SEQUENCE [LARGE SCALE GENOMIC DNA]</scope>
    <source>
        <strain evidence="3 4">CBS 144469</strain>
    </source>
</reference>